<dbReference type="PANTHER" id="PTHR35368:SF1">
    <property type="entry name" value="HYDROPEROXIDE REDUCTASE"/>
    <property type="match status" value="1"/>
</dbReference>
<dbReference type="InterPro" id="IPR036102">
    <property type="entry name" value="OsmC/Ohrsf"/>
</dbReference>
<dbReference type="OrthoDB" id="1433018at2"/>
<dbReference type="RefSeq" id="WP_108930217.1">
    <property type="nucleotide sequence ID" value="NZ_BFAY01000012.1"/>
</dbReference>
<evidence type="ECO:0000313" key="2">
    <source>
        <dbReference type="Proteomes" id="UP000245076"/>
    </source>
</evidence>
<protein>
    <submittedName>
        <fullName evidence="1">Redox protein</fullName>
    </submittedName>
</protein>
<dbReference type="EMBL" id="BFAY01000012">
    <property type="protein sequence ID" value="GBF40626.1"/>
    <property type="molecule type" value="Genomic_DNA"/>
</dbReference>
<sequence>MIESKPKMTFHVESVRVDSHSSISKCKNAKITLDTDILGNTDAFNPAELLLSALSACIIKGVERTVPILQFQLHSIEVIVDGVRQDVPPRMESIFYKIIVDSEESEQRLNLLHENIKKFGTVFNTIAPGTNLNGILVRRQN</sequence>
<dbReference type="InterPro" id="IPR015946">
    <property type="entry name" value="KH_dom-like_a/b"/>
</dbReference>
<comment type="caution">
    <text evidence="1">The sequence shown here is derived from an EMBL/GenBank/DDBJ whole genome shotgun (WGS) entry which is preliminary data.</text>
</comment>
<dbReference type="Pfam" id="PF02566">
    <property type="entry name" value="OsmC"/>
    <property type="match status" value="1"/>
</dbReference>
<evidence type="ECO:0000313" key="1">
    <source>
        <dbReference type="EMBL" id="GBF40626.1"/>
    </source>
</evidence>
<dbReference type="InterPro" id="IPR052924">
    <property type="entry name" value="OsmC/Ohr_hydroprdx_reductase"/>
</dbReference>
<dbReference type="Gene3D" id="3.30.300.20">
    <property type="match status" value="1"/>
</dbReference>
<organism evidence="1 2">
    <name type="scientific">Leptospira johnsonii</name>
    <dbReference type="NCBI Taxonomy" id="1917820"/>
    <lineage>
        <taxon>Bacteria</taxon>
        <taxon>Pseudomonadati</taxon>
        <taxon>Spirochaetota</taxon>
        <taxon>Spirochaetia</taxon>
        <taxon>Leptospirales</taxon>
        <taxon>Leptospiraceae</taxon>
        <taxon>Leptospira</taxon>
    </lineage>
</organism>
<dbReference type="PANTHER" id="PTHR35368">
    <property type="entry name" value="HYDROPEROXIDE REDUCTASE"/>
    <property type="match status" value="1"/>
</dbReference>
<dbReference type="SUPFAM" id="SSF82784">
    <property type="entry name" value="OsmC-like"/>
    <property type="match status" value="1"/>
</dbReference>
<reference evidence="1 2" key="1">
    <citation type="submission" date="2018-02" db="EMBL/GenBank/DDBJ databases">
        <title>Novel Leptospira species isolated from soil and water in Japan.</title>
        <authorList>
            <person name="Nakao R."/>
            <person name="Masuzawa T."/>
        </authorList>
    </citation>
    <scope>NUCLEOTIDE SEQUENCE [LARGE SCALE GENOMIC DNA]</scope>
    <source>
        <strain evidence="1 2">E8</strain>
    </source>
</reference>
<dbReference type="InterPro" id="IPR003718">
    <property type="entry name" value="OsmC/Ohr_fam"/>
</dbReference>
<name>A0A2P2D7M1_9LEPT</name>
<dbReference type="AlphaFoldDB" id="A0A2P2D7M1"/>
<dbReference type="Proteomes" id="UP000245076">
    <property type="component" value="Unassembled WGS sequence"/>
</dbReference>
<accession>A0A2P2D7M1</accession>
<gene>
    <name evidence="1" type="ORF">LPTSP1_36440</name>
</gene>
<keyword evidence="2" id="KW-1185">Reference proteome</keyword>
<proteinExistence type="predicted"/>